<sequence>MKVSPCDKCEGATLELYLPYAPLQPGGSGPPGCRPVLLGGVDLSMSAASGPAGLLGLSQQPPQQQPVPLEPRGPSPVQPVDAAPSCAAVQQRQQSQPEPGVPNPDVLLALLARNKKLEGKS</sequence>
<reference evidence="1" key="1">
    <citation type="submission" date="2023-04" db="EMBL/GenBank/DDBJ databases">
        <title>A chromosome-level genome assembly of the parasitoid wasp Eretmocerus hayati.</title>
        <authorList>
            <person name="Zhong Y."/>
            <person name="Liu S."/>
            <person name="Liu Y."/>
        </authorList>
    </citation>
    <scope>NUCLEOTIDE SEQUENCE</scope>
    <source>
        <strain evidence="1">ZJU_SS_LIU_2023</strain>
    </source>
</reference>
<comment type="caution">
    <text evidence="1">The sequence shown here is derived from an EMBL/GenBank/DDBJ whole genome shotgun (WGS) entry which is preliminary data.</text>
</comment>
<protein>
    <submittedName>
        <fullName evidence="1">Uncharacterized protein</fullName>
    </submittedName>
</protein>
<proteinExistence type="predicted"/>
<accession>A0ACC2P867</accession>
<keyword evidence="2" id="KW-1185">Reference proteome</keyword>
<organism evidence="1 2">
    <name type="scientific">Eretmocerus hayati</name>
    <dbReference type="NCBI Taxonomy" id="131215"/>
    <lineage>
        <taxon>Eukaryota</taxon>
        <taxon>Metazoa</taxon>
        <taxon>Ecdysozoa</taxon>
        <taxon>Arthropoda</taxon>
        <taxon>Hexapoda</taxon>
        <taxon>Insecta</taxon>
        <taxon>Pterygota</taxon>
        <taxon>Neoptera</taxon>
        <taxon>Endopterygota</taxon>
        <taxon>Hymenoptera</taxon>
        <taxon>Apocrita</taxon>
        <taxon>Proctotrupomorpha</taxon>
        <taxon>Chalcidoidea</taxon>
        <taxon>Aphelinidae</taxon>
        <taxon>Aphelininae</taxon>
        <taxon>Eretmocerus</taxon>
    </lineage>
</organism>
<evidence type="ECO:0000313" key="2">
    <source>
        <dbReference type="Proteomes" id="UP001239111"/>
    </source>
</evidence>
<evidence type="ECO:0000313" key="1">
    <source>
        <dbReference type="EMBL" id="KAJ8679477.1"/>
    </source>
</evidence>
<gene>
    <name evidence="1" type="ORF">QAD02_015264</name>
</gene>
<name>A0ACC2P867_9HYME</name>
<dbReference type="EMBL" id="CM056742">
    <property type="protein sequence ID" value="KAJ8679477.1"/>
    <property type="molecule type" value="Genomic_DNA"/>
</dbReference>
<dbReference type="Proteomes" id="UP001239111">
    <property type="component" value="Chromosome 2"/>
</dbReference>